<dbReference type="EMBL" id="AAYN02000002">
    <property type="protein sequence ID" value="EEH01475.1"/>
    <property type="molecule type" value="Genomic_DNA"/>
</dbReference>
<dbReference type="PANTHER" id="PTHR18937">
    <property type="entry name" value="STRUCTURAL MAINTENANCE OF CHROMOSOMES SMC FAMILY MEMBER"/>
    <property type="match status" value="1"/>
</dbReference>
<reference evidence="5" key="2">
    <citation type="submission" date="2009-03" db="EMBL/GenBank/DDBJ databases">
        <title>Genome sequence of Ureaplasma urealyticum serovar 8 str. ATCC 27618.</title>
        <authorList>
            <person name="Methe B.A."/>
            <person name="Glass J."/>
            <person name="White K."/>
            <person name="Shrivastava S."/>
        </authorList>
    </citation>
    <scope>NUCLEOTIDE SEQUENCE [LARGE SCALE GENOMIC DNA]</scope>
    <source>
        <strain evidence="5">ATCC 27618</strain>
    </source>
</reference>
<sequence length="122" mass="13203">MESGVEIVANPPGKRDVPLSALSGGEKTMVVLAVLFALLKIAKFPLIILDEAEAALDASNVAKFATIIDKYSDETQFLVITHREGTMKSCGYLLGTTMMNNGVTTLLEVNLNDPKIKYESEL</sequence>
<feature type="domain" description="RecF/RecN/SMC N-terminal" evidence="4">
    <location>
        <begin position="21"/>
        <end position="104"/>
    </location>
</feature>
<dbReference type="InterPro" id="IPR027417">
    <property type="entry name" value="P-loop_NTPase"/>
</dbReference>
<dbReference type="InterPro" id="IPR003395">
    <property type="entry name" value="RecF/RecN/SMC_N"/>
</dbReference>
<evidence type="ECO:0000256" key="1">
    <source>
        <dbReference type="ARBA" id="ARBA00022618"/>
    </source>
</evidence>
<dbReference type="Gene3D" id="3.40.50.300">
    <property type="entry name" value="P-loop containing nucleotide triphosphate hydrolases"/>
    <property type="match status" value="1"/>
</dbReference>
<accession>A0ABP2DPE2</accession>
<organism evidence="5 6">
    <name type="scientific">Ureaplasma urealyticum serovar 8 str. ATCC 27618</name>
    <dbReference type="NCBI Taxonomy" id="626095"/>
    <lineage>
        <taxon>Bacteria</taxon>
        <taxon>Bacillati</taxon>
        <taxon>Mycoplasmatota</taxon>
        <taxon>Mycoplasmoidales</taxon>
        <taxon>Mycoplasmoidaceae</taxon>
        <taxon>Ureaplasma</taxon>
    </lineage>
</organism>
<gene>
    <name evidence="5" type="ORF">UUR8_0160</name>
</gene>
<evidence type="ECO:0000313" key="6">
    <source>
        <dbReference type="Proteomes" id="UP000003139"/>
    </source>
</evidence>
<evidence type="ECO:0000256" key="2">
    <source>
        <dbReference type="ARBA" id="ARBA00022776"/>
    </source>
</evidence>
<name>A0ABP2DPE2_UREUR</name>
<dbReference type="SUPFAM" id="SSF52540">
    <property type="entry name" value="P-loop containing nucleoside triphosphate hydrolases"/>
    <property type="match status" value="1"/>
</dbReference>
<keyword evidence="1" id="KW-0132">Cell division</keyword>
<dbReference type="Pfam" id="PF02463">
    <property type="entry name" value="SMC_N"/>
    <property type="match status" value="1"/>
</dbReference>
<evidence type="ECO:0000256" key="3">
    <source>
        <dbReference type="ARBA" id="ARBA00023306"/>
    </source>
</evidence>
<proteinExistence type="predicted"/>
<evidence type="ECO:0000313" key="5">
    <source>
        <dbReference type="EMBL" id="EEH01475.1"/>
    </source>
</evidence>
<keyword evidence="2" id="KW-0498">Mitosis</keyword>
<keyword evidence="3" id="KW-0131">Cell cycle</keyword>
<protein>
    <submittedName>
        <fullName evidence="5">Chromosome partition protein smc</fullName>
    </submittedName>
</protein>
<keyword evidence="6" id="KW-1185">Reference proteome</keyword>
<dbReference type="PANTHER" id="PTHR18937:SF12">
    <property type="entry name" value="STRUCTURAL MAINTENANCE OF CHROMOSOMES PROTEIN"/>
    <property type="match status" value="1"/>
</dbReference>
<comment type="caution">
    <text evidence="5">The sequence shown here is derived from an EMBL/GenBank/DDBJ whole genome shotgun (WGS) entry which is preliminary data.</text>
</comment>
<evidence type="ECO:0000259" key="4">
    <source>
        <dbReference type="Pfam" id="PF02463"/>
    </source>
</evidence>
<reference evidence="5" key="1">
    <citation type="submission" date="2007-03" db="EMBL/GenBank/DDBJ databases">
        <authorList>
            <person name="Methe B."/>
        </authorList>
    </citation>
    <scope>NUCLEOTIDE SEQUENCE [LARGE SCALE GENOMIC DNA]</scope>
    <source>
        <strain evidence="5">ATCC 27618</strain>
    </source>
</reference>
<dbReference type="Proteomes" id="UP000003139">
    <property type="component" value="Unassembled WGS sequence"/>
</dbReference>